<dbReference type="EMBL" id="BTSY01000007">
    <property type="protein sequence ID" value="GMT36900.1"/>
    <property type="molecule type" value="Genomic_DNA"/>
</dbReference>
<name>A0AAV5X1P1_9BILA</name>
<proteinExistence type="predicted"/>
<reference evidence="1" key="1">
    <citation type="submission" date="2023-10" db="EMBL/GenBank/DDBJ databases">
        <title>Genome assembly of Pristionchus species.</title>
        <authorList>
            <person name="Yoshida K."/>
            <person name="Sommer R.J."/>
        </authorList>
    </citation>
    <scope>NUCLEOTIDE SEQUENCE</scope>
    <source>
        <strain evidence="1">RS5133</strain>
    </source>
</reference>
<dbReference type="AlphaFoldDB" id="A0AAV5X1P1"/>
<protein>
    <submittedName>
        <fullName evidence="1">Uncharacterized protein</fullName>
    </submittedName>
</protein>
<sequence>LKSDVVGRGDVTQVVLQRHPTQPADLKRVVERSVTNDNVVLVALRVNVCPVKLQSLAGISGDVIEAVGIHRVSERIAGRVDQDWRVEVLRGAVG</sequence>
<evidence type="ECO:0000313" key="2">
    <source>
        <dbReference type="Proteomes" id="UP001432322"/>
    </source>
</evidence>
<comment type="caution">
    <text evidence="1">The sequence shown here is derived from an EMBL/GenBank/DDBJ whole genome shotgun (WGS) entry which is preliminary data.</text>
</comment>
<accession>A0AAV5X1P1</accession>
<evidence type="ECO:0000313" key="1">
    <source>
        <dbReference type="EMBL" id="GMT36900.1"/>
    </source>
</evidence>
<keyword evidence="2" id="KW-1185">Reference proteome</keyword>
<feature type="non-terminal residue" evidence="1">
    <location>
        <position position="94"/>
    </location>
</feature>
<dbReference type="Proteomes" id="UP001432322">
    <property type="component" value="Unassembled WGS sequence"/>
</dbReference>
<gene>
    <name evidence="1" type="ORF">PFISCL1PPCAC_28197</name>
</gene>
<organism evidence="1 2">
    <name type="scientific">Pristionchus fissidentatus</name>
    <dbReference type="NCBI Taxonomy" id="1538716"/>
    <lineage>
        <taxon>Eukaryota</taxon>
        <taxon>Metazoa</taxon>
        <taxon>Ecdysozoa</taxon>
        <taxon>Nematoda</taxon>
        <taxon>Chromadorea</taxon>
        <taxon>Rhabditida</taxon>
        <taxon>Rhabditina</taxon>
        <taxon>Diplogasteromorpha</taxon>
        <taxon>Diplogasteroidea</taxon>
        <taxon>Neodiplogasteridae</taxon>
        <taxon>Pristionchus</taxon>
    </lineage>
</organism>
<feature type="non-terminal residue" evidence="1">
    <location>
        <position position="1"/>
    </location>
</feature>